<keyword evidence="3" id="KW-1185">Reference proteome</keyword>
<gene>
    <name evidence="2" type="ORF">PVAP13_2NG296309</name>
</gene>
<proteinExistence type="predicted"/>
<dbReference type="EMBL" id="CM029040">
    <property type="protein sequence ID" value="KAG2633774.1"/>
    <property type="molecule type" value="Genomic_DNA"/>
</dbReference>
<dbReference type="Proteomes" id="UP000823388">
    <property type="component" value="Chromosome 2N"/>
</dbReference>
<feature type="region of interest" description="Disordered" evidence="1">
    <location>
        <begin position="1"/>
        <end position="120"/>
    </location>
</feature>
<feature type="compositionally biased region" description="Polar residues" evidence="1">
    <location>
        <begin position="1"/>
        <end position="10"/>
    </location>
</feature>
<name>A0A8T0VKD7_PANVG</name>
<accession>A0A8T0VKD7</accession>
<protein>
    <submittedName>
        <fullName evidence="2">Uncharacterized protein</fullName>
    </submittedName>
</protein>
<organism evidence="2 3">
    <name type="scientific">Panicum virgatum</name>
    <name type="common">Blackwell switchgrass</name>
    <dbReference type="NCBI Taxonomy" id="38727"/>
    <lineage>
        <taxon>Eukaryota</taxon>
        <taxon>Viridiplantae</taxon>
        <taxon>Streptophyta</taxon>
        <taxon>Embryophyta</taxon>
        <taxon>Tracheophyta</taxon>
        <taxon>Spermatophyta</taxon>
        <taxon>Magnoliopsida</taxon>
        <taxon>Liliopsida</taxon>
        <taxon>Poales</taxon>
        <taxon>Poaceae</taxon>
        <taxon>PACMAD clade</taxon>
        <taxon>Panicoideae</taxon>
        <taxon>Panicodae</taxon>
        <taxon>Paniceae</taxon>
        <taxon>Panicinae</taxon>
        <taxon>Panicum</taxon>
        <taxon>Panicum sect. Hiantes</taxon>
    </lineage>
</organism>
<feature type="compositionally biased region" description="Low complexity" evidence="1">
    <location>
        <begin position="52"/>
        <end position="70"/>
    </location>
</feature>
<evidence type="ECO:0000313" key="2">
    <source>
        <dbReference type="EMBL" id="KAG2633774.1"/>
    </source>
</evidence>
<reference evidence="2" key="1">
    <citation type="submission" date="2020-05" db="EMBL/GenBank/DDBJ databases">
        <title>WGS assembly of Panicum virgatum.</title>
        <authorList>
            <person name="Lovell J.T."/>
            <person name="Jenkins J."/>
            <person name="Shu S."/>
            <person name="Juenger T.E."/>
            <person name="Schmutz J."/>
        </authorList>
    </citation>
    <scope>NUCLEOTIDE SEQUENCE</scope>
    <source>
        <strain evidence="2">AP13</strain>
    </source>
</reference>
<evidence type="ECO:0000256" key="1">
    <source>
        <dbReference type="SAM" id="MobiDB-lite"/>
    </source>
</evidence>
<sequence length="216" mass="23666">MQVTARNSYISRARQKSHPSPEAAQERRITSSSNSGEIPANSGEREVRRRQAGPAEEADAGAARAPPAGRWEMAVGPAPGRGNRRQRWRWTEATVVGGGGGGTLARPRRWGGGGAGRRRRGMKVEEEDEEGGVRAAGFRRWFHEPSPEAMASCARYCARYCQSIYRRIGTIHHDFYLPGPISFTGRCPPATEACFVGPLIFLGPTAPAPLWNKLFH</sequence>
<dbReference type="AlphaFoldDB" id="A0A8T0VKD7"/>
<evidence type="ECO:0000313" key="3">
    <source>
        <dbReference type="Proteomes" id="UP000823388"/>
    </source>
</evidence>
<comment type="caution">
    <text evidence="2">The sequence shown here is derived from an EMBL/GenBank/DDBJ whole genome shotgun (WGS) entry which is preliminary data.</text>
</comment>